<comment type="caution">
    <text evidence="1">The sequence shown here is derived from an EMBL/GenBank/DDBJ whole genome shotgun (WGS) entry which is preliminary data.</text>
</comment>
<keyword evidence="2" id="KW-1185">Reference proteome</keyword>
<evidence type="ECO:0000313" key="2">
    <source>
        <dbReference type="Proteomes" id="UP000588068"/>
    </source>
</evidence>
<protein>
    <recommendedName>
        <fullName evidence="3">DUF721 domain-containing protein</fullName>
    </recommendedName>
</protein>
<dbReference type="Proteomes" id="UP000588068">
    <property type="component" value="Unassembled WGS sequence"/>
</dbReference>
<proteinExistence type="predicted"/>
<name>A0A841HQI9_9GAMM</name>
<accession>A0A841HQI9</accession>
<sequence>MKPLATGLGALFADLERRAQETQDLTTRVRQALPGEEKDHVVSASYRDDTLVITADSAAWGSRMRYLQDSVAESLRAQGETQFTKVRIRVGRGSP</sequence>
<dbReference type="InterPro" id="IPR007922">
    <property type="entry name" value="DciA-like"/>
</dbReference>
<evidence type="ECO:0000313" key="1">
    <source>
        <dbReference type="EMBL" id="MBB6094904.1"/>
    </source>
</evidence>
<reference evidence="1 2" key="1">
    <citation type="submission" date="2020-08" db="EMBL/GenBank/DDBJ databases">
        <title>Genomic Encyclopedia of Type Strains, Phase IV (KMG-IV): sequencing the most valuable type-strain genomes for metagenomic binning, comparative biology and taxonomic classification.</title>
        <authorList>
            <person name="Goeker M."/>
        </authorList>
    </citation>
    <scope>NUCLEOTIDE SEQUENCE [LARGE SCALE GENOMIC DNA]</scope>
    <source>
        <strain evidence="1 2">DSM 26723</strain>
    </source>
</reference>
<dbReference type="AlphaFoldDB" id="A0A841HQI9"/>
<dbReference type="EMBL" id="JACHHZ010000004">
    <property type="protein sequence ID" value="MBB6094904.1"/>
    <property type="molecule type" value="Genomic_DNA"/>
</dbReference>
<organism evidence="1 2">
    <name type="scientific">Povalibacter uvarum</name>
    <dbReference type="NCBI Taxonomy" id="732238"/>
    <lineage>
        <taxon>Bacteria</taxon>
        <taxon>Pseudomonadati</taxon>
        <taxon>Pseudomonadota</taxon>
        <taxon>Gammaproteobacteria</taxon>
        <taxon>Steroidobacterales</taxon>
        <taxon>Steroidobacteraceae</taxon>
        <taxon>Povalibacter</taxon>
    </lineage>
</organism>
<gene>
    <name evidence="1" type="ORF">HNQ60_003791</name>
</gene>
<dbReference type="Pfam" id="PF05258">
    <property type="entry name" value="DciA"/>
    <property type="match status" value="1"/>
</dbReference>
<dbReference type="RefSeq" id="WP_184334294.1">
    <property type="nucleotide sequence ID" value="NZ_JACHHZ010000004.1"/>
</dbReference>
<evidence type="ECO:0008006" key="3">
    <source>
        <dbReference type="Google" id="ProtNLM"/>
    </source>
</evidence>